<dbReference type="AlphaFoldDB" id="A0A839IV26"/>
<reference evidence="2 3" key="1">
    <citation type="submission" date="2020-08" db="EMBL/GenBank/DDBJ databases">
        <title>Oceanospirillum sp. nov. isolated from marine sediment.</title>
        <authorList>
            <person name="Ji X."/>
        </authorList>
    </citation>
    <scope>NUCLEOTIDE SEQUENCE [LARGE SCALE GENOMIC DNA]</scope>
    <source>
        <strain evidence="2 3">D5</strain>
    </source>
</reference>
<feature type="region of interest" description="Disordered" evidence="1">
    <location>
        <begin position="1"/>
        <end position="24"/>
    </location>
</feature>
<organism evidence="2 3">
    <name type="scientific">Oceanospirillum sediminis</name>
    <dbReference type="NCBI Taxonomy" id="2760088"/>
    <lineage>
        <taxon>Bacteria</taxon>
        <taxon>Pseudomonadati</taxon>
        <taxon>Pseudomonadota</taxon>
        <taxon>Gammaproteobacteria</taxon>
        <taxon>Oceanospirillales</taxon>
        <taxon>Oceanospirillaceae</taxon>
        <taxon>Oceanospirillum</taxon>
    </lineage>
</organism>
<dbReference type="EMBL" id="JACJFM010000026">
    <property type="protein sequence ID" value="MBB1488277.1"/>
    <property type="molecule type" value="Genomic_DNA"/>
</dbReference>
<feature type="compositionally biased region" description="Basic and acidic residues" evidence="1">
    <location>
        <begin position="96"/>
        <end position="112"/>
    </location>
</feature>
<dbReference type="Proteomes" id="UP000565262">
    <property type="component" value="Unassembled WGS sequence"/>
</dbReference>
<dbReference type="InterPro" id="IPR018668">
    <property type="entry name" value="DNA-binding_VF530-like"/>
</dbReference>
<keyword evidence="3" id="KW-1185">Reference proteome</keyword>
<evidence type="ECO:0000313" key="2">
    <source>
        <dbReference type="EMBL" id="MBB1488277.1"/>
    </source>
</evidence>
<feature type="region of interest" description="Disordered" evidence="1">
    <location>
        <begin position="82"/>
        <end position="156"/>
    </location>
</feature>
<dbReference type="GO" id="GO:0003677">
    <property type="term" value="F:DNA binding"/>
    <property type="evidence" value="ECO:0007669"/>
    <property type="project" value="InterPro"/>
</dbReference>
<proteinExistence type="predicted"/>
<protein>
    <submittedName>
        <fullName evidence="2">DUF2132 domain-containing protein</fullName>
    </submittedName>
</protein>
<feature type="compositionally biased region" description="Polar residues" evidence="1">
    <location>
        <begin position="1"/>
        <end position="12"/>
    </location>
</feature>
<dbReference type="Gene3D" id="1.10.720.30">
    <property type="entry name" value="SAP domain"/>
    <property type="match status" value="1"/>
</dbReference>
<gene>
    <name evidence="2" type="ORF">H4O21_16865</name>
</gene>
<accession>A0A839IV26</accession>
<feature type="compositionally biased region" description="Polar residues" evidence="1">
    <location>
        <begin position="132"/>
        <end position="144"/>
    </location>
</feature>
<feature type="compositionally biased region" description="Polar residues" evidence="1">
    <location>
        <begin position="115"/>
        <end position="124"/>
    </location>
</feature>
<dbReference type="Pfam" id="PF09905">
    <property type="entry name" value="VF530"/>
    <property type="match status" value="1"/>
</dbReference>
<dbReference type="InterPro" id="IPR036361">
    <property type="entry name" value="SAP_dom_sf"/>
</dbReference>
<comment type="caution">
    <text evidence="2">The sequence shown here is derived from an EMBL/GenBank/DDBJ whole genome shotgun (WGS) entry which is preliminary data.</text>
</comment>
<name>A0A839IV26_9GAMM</name>
<evidence type="ECO:0000256" key="1">
    <source>
        <dbReference type="SAM" id="MobiDB-lite"/>
    </source>
</evidence>
<feature type="compositionally biased region" description="Basic and acidic residues" evidence="1">
    <location>
        <begin position="13"/>
        <end position="24"/>
    </location>
</feature>
<evidence type="ECO:0000313" key="3">
    <source>
        <dbReference type="Proteomes" id="UP000565262"/>
    </source>
</evidence>
<sequence>MTESTQKPSDTTNRSDGRSDPLHGVKLEQILNELVEELGWRELAEQVPVNCFKSNPSVKSSLKFLRKTPWARQKVESLYLRMKGFSSNKRATKTPRALDAEQSRERHSEPRKSRNNQPRKSLSLPTKKRSTQGDSQGSRANPWQNARPGGHNKQDD</sequence>